<dbReference type="InterPro" id="IPR000254">
    <property type="entry name" value="CBD"/>
</dbReference>
<dbReference type="PROSITE" id="PS51164">
    <property type="entry name" value="CBM1_2"/>
    <property type="match status" value="1"/>
</dbReference>
<organism evidence="6 7">
    <name type="scientific">Pyronema omphalodes (strain CBS 100304)</name>
    <name type="common">Pyronema confluens</name>
    <dbReference type="NCBI Taxonomy" id="1076935"/>
    <lineage>
        <taxon>Eukaryota</taxon>
        <taxon>Fungi</taxon>
        <taxon>Dikarya</taxon>
        <taxon>Ascomycota</taxon>
        <taxon>Pezizomycotina</taxon>
        <taxon>Pezizomycetes</taxon>
        <taxon>Pezizales</taxon>
        <taxon>Pyronemataceae</taxon>
        <taxon>Pyronema</taxon>
    </lineage>
</organism>
<dbReference type="PANTHER" id="PTHR47190:SF2">
    <property type="entry name" value="CELLOBIOSE DEHYDROGENASE (AFU_ORTHOLOGUE AFUA_2G17620)"/>
    <property type="match status" value="1"/>
</dbReference>
<dbReference type="STRING" id="1076935.U4LD08"/>
<gene>
    <name evidence="6" type="ORF">PCON_04062</name>
</gene>
<dbReference type="PROSITE" id="PS00623">
    <property type="entry name" value="GMC_OXRED_1"/>
    <property type="match status" value="1"/>
</dbReference>
<dbReference type="InterPro" id="IPR035971">
    <property type="entry name" value="CBD_sf"/>
</dbReference>
<dbReference type="SUPFAM" id="SSF49344">
    <property type="entry name" value="CBD9-like"/>
    <property type="match status" value="1"/>
</dbReference>
<dbReference type="SUPFAM" id="SSF57180">
    <property type="entry name" value="Cellulose-binding domain"/>
    <property type="match status" value="1"/>
</dbReference>
<dbReference type="SUPFAM" id="SSF54373">
    <property type="entry name" value="FAD-linked reductases, C-terminal domain"/>
    <property type="match status" value="1"/>
</dbReference>
<name>U4LD08_PYROM</name>
<feature type="signal peptide" evidence="4">
    <location>
        <begin position="1"/>
        <end position="19"/>
    </location>
</feature>
<proteinExistence type="inferred from homology"/>
<evidence type="ECO:0000256" key="2">
    <source>
        <dbReference type="ARBA" id="ARBA00022729"/>
    </source>
</evidence>
<dbReference type="PANTHER" id="PTHR47190">
    <property type="entry name" value="DEHYDROGENASE, PUTATIVE-RELATED"/>
    <property type="match status" value="1"/>
</dbReference>
<dbReference type="CDD" id="cd09630">
    <property type="entry name" value="CDH_like_cytochrome"/>
    <property type="match status" value="1"/>
</dbReference>
<dbReference type="Pfam" id="PF16010">
    <property type="entry name" value="CDH-cyt"/>
    <property type="match status" value="1"/>
</dbReference>
<evidence type="ECO:0000259" key="5">
    <source>
        <dbReference type="PROSITE" id="PS51164"/>
    </source>
</evidence>
<keyword evidence="2 4" id="KW-0732">Signal</keyword>
<dbReference type="SMART" id="SM00236">
    <property type="entry name" value="fCBD"/>
    <property type="match status" value="1"/>
</dbReference>
<dbReference type="InterPro" id="IPR007867">
    <property type="entry name" value="GMC_OxRtase_C"/>
</dbReference>
<dbReference type="eggNOG" id="KOG1238">
    <property type="taxonomic scope" value="Eukaryota"/>
</dbReference>
<keyword evidence="7" id="KW-1185">Reference proteome</keyword>
<dbReference type="Gene3D" id="3.50.50.60">
    <property type="entry name" value="FAD/NAD(P)-binding domain"/>
    <property type="match status" value="1"/>
</dbReference>
<feature type="chain" id="PRO_5004651345" evidence="4">
    <location>
        <begin position="20"/>
        <end position="813"/>
    </location>
</feature>
<evidence type="ECO:0000313" key="6">
    <source>
        <dbReference type="EMBL" id="CCX17133.1"/>
    </source>
</evidence>
<feature type="domain" description="CBM1" evidence="5">
    <location>
        <begin position="777"/>
        <end position="813"/>
    </location>
</feature>
<dbReference type="AlphaFoldDB" id="U4LD08"/>
<dbReference type="GO" id="GO:0005576">
    <property type="term" value="C:extracellular region"/>
    <property type="evidence" value="ECO:0007669"/>
    <property type="project" value="InterPro"/>
</dbReference>
<dbReference type="GO" id="GO:0005975">
    <property type="term" value="P:carbohydrate metabolic process"/>
    <property type="evidence" value="ECO:0007669"/>
    <property type="project" value="InterPro"/>
</dbReference>
<evidence type="ECO:0000256" key="1">
    <source>
        <dbReference type="ARBA" id="ARBA00010790"/>
    </source>
</evidence>
<dbReference type="Pfam" id="PF00732">
    <property type="entry name" value="GMC_oxred_N"/>
    <property type="match status" value="1"/>
</dbReference>
<dbReference type="Gene3D" id="3.30.410.10">
    <property type="entry name" value="Cholesterol Oxidase, domain 2"/>
    <property type="match status" value="1"/>
</dbReference>
<dbReference type="EMBL" id="HF936578">
    <property type="protein sequence ID" value="CCX17133.1"/>
    <property type="molecule type" value="Genomic_DNA"/>
</dbReference>
<dbReference type="InterPro" id="IPR000172">
    <property type="entry name" value="GMC_OxRdtase_N"/>
</dbReference>
<dbReference type="Pfam" id="PF00734">
    <property type="entry name" value="CBM_1"/>
    <property type="match status" value="1"/>
</dbReference>
<dbReference type="GO" id="GO:0050660">
    <property type="term" value="F:flavin adenine dinucleotide binding"/>
    <property type="evidence" value="ECO:0007669"/>
    <property type="project" value="InterPro"/>
</dbReference>
<protein>
    <submittedName>
        <fullName evidence="6">Similar to Cellobiose dehydrogenase acc. no. Q01738</fullName>
    </submittedName>
</protein>
<dbReference type="GO" id="GO:0016614">
    <property type="term" value="F:oxidoreductase activity, acting on CH-OH group of donors"/>
    <property type="evidence" value="ECO:0007669"/>
    <property type="project" value="InterPro"/>
</dbReference>
<dbReference type="SUPFAM" id="SSF51905">
    <property type="entry name" value="FAD/NAD(P)-binding domain"/>
    <property type="match status" value="1"/>
</dbReference>
<dbReference type="Pfam" id="PF05199">
    <property type="entry name" value="GMC_oxred_C"/>
    <property type="match status" value="1"/>
</dbReference>
<evidence type="ECO:0000313" key="7">
    <source>
        <dbReference type="Proteomes" id="UP000018144"/>
    </source>
</evidence>
<dbReference type="Gene3D" id="2.60.40.1210">
    <property type="entry name" value="Cellobiose dehydrogenase, cytochrome domain"/>
    <property type="match status" value="1"/>
</dbReference>
<evidence type="ECO:0000256" key="4">
    <source>
        <dbReference type="SAM" id="SignalP"/>
    </source>
</evidence>
<dbReference type="OrthoDB" id="413885at2759"/>
<dbReference type="InterPro" id="IPR036188">
    <property type="entry name" value="FAD/NAD-bd_sf"/>
</dbReference>
<dbReference type="OMA" id="IGYLQCA"/>
<dbReference type="Proteomes" id="UP000018144">
    <property type="component" value="Unassembled WGS sequence"/>
</dbReference>
<dbReference type="InterPro" id="IPR053208">
    <property type="entry name" value="GMC_Oxidoreductase_CD"/>
</dbReference>
<dbReference type="PROSITE" id="PS00562">
    <property type="entry name" value="CBM1_1"/>
    <property type="match status" value="1"/>
</dbReference>
<keyword evidence="3" id="KW-0285">Flavoprotein</keyword>
<sequence>MLWLSPLLAFTTLLGLVSAQSSNAFTDSKTGIQYQQYYTPSAGGYSFSISLPLSPTNEFIGRLVGPVTGWSGVSFGGGMTNSLLFVSWVNNGEIIHGFRTIDSYVDPLPYTGAATATEMYKNVNTTHFELTFRCQNCTSWGTGSFDPTGDFSVMGWAISLDTITDPSNKDSVIPYHNNGMGQYGMVLASAKFSQYQTWLDAAPKPTTTAVPTSTTTTTTTGPTAIPTSTTILGTADYLVIGGGAGGLVAADKLSESGASVILIERGPPATYAHGGRIFPSWLSGKSLTRFDVPGLCNEIWHNSTGISCDDVDRMQGCVLGGGTAVNAGMFYYPPDRDWDYNFPTGWKAADIVAAKGRMFSRIPPTDHPGNDGKRYVQETYDVLGPALKKAGWSEVTVNSVPNQKNKTFGHSPFMFSNGERGGPLATYLVTAKKRSNFKLVMNTMVRRIRRDGSVATGIEVYATTADGKTGIYKLNPGGRIILSAGTFGTAKILFRSAIGPKDMLDVVKSSQLDGPSMLNSTWWILSPVGYNILDHTNTDLVVSHPNVKAYDYYGAYDSPIPADRDNYLNSRSGPLSTAAPGIPMVLYDQITGSDGIVRQIQWTARAEGSLGETGNTLVTISQYLGTGITSRGRIAIKSSLGMTVSVNPWANTAEDKAAIVKGIDNILTALRGWGGNANGTITVLQPGKGLTAQQYVDAYVQGRTANHWLGSAKMGTDDGTKLGGTSGSVVDTNVRVYGTANIHVVDGSFFPGMVSTNPSAPILIAAEHAVTKILAMPLAKKYEQCGGVYHLGATKCETGSTCTKGNDYYWQCL</sequence>
<accession>U4LD08</accession>
<keyword evidence="3" id="KW-0274">FAD</keyword>
<comment type="similarity">
    <text evidence="1 3">Belongs to the GMC oxidoreductase family.</text>
</comment>
<dbReference type="InterPro" id="IPR015920">
    <property type="entry name" value="Cellobiose_DH-like_cyt"/>
</dbReference>
<evidence type="ECO:0000256" key="3">
    <source>
        <dbReference type="RuleBase" id="RU003968"/>
    </source>
</evidence>
<dbReference type="GO" id="GO:0030248">
    <property type="term" value="F:cellulose binding"/>
    <property type="evidence" value="ECO:0007669"/>
    <property type="project" value="InterPro"/>
</dbReference>
<reference evidence="6 7" key="1">
    <citation type="journal article" date="2013" name="PLoS Genet.">
        <title>The genome and development-dependent transcriptomes of Pyronema confluens: a window into fungal evolution.</title>
        <authorList>
            <person name="Traeger S."/>
            <person name="Altegoer F."/>
            <person name="Freitag M."/>
            <person name="Gabaldon T."/>
            <person name="Kempken F."/>
            <person name="Kumar A."/>
            <person name="Marcet-Houben M."/>
            <person name="Poggeler S."/>
            <person name="Stajich J.E."/>
            <person name="Nowrousian M."/>
        </authorList>
    </citation>
    <scope>NUCLEOTIDE SEQUENCE [LARGE SCALE GENOMIC DNA]</scope>
    <source>
        <strain evidence="7">CBS 100304</strain>
        <tissue evidence="6">Vegetative mycelium</tissue>
    </source>
</reference>